<keyword evidence="2" id="KW-0349">Heme</keyword>
<sequence length="470" mass="53758">MARNPPTTYGGRTFLCCPIQELLPPPPQCLPLTYPADDPYYSQFNYTCQNMLRHVPCPSCSFEKRKHLNQATSFIDCSFAYGVNEEAAKSLRAFDGTGKLLTQPGNLMPKRVKAEKDINCRMKFKKYCFESGDSRGNQHTILASLHTLFVREHNRIATEMKILNPNWDEETLFQEARKLVNAIMQSIVYKEFLPLLLGPTRMSDFDLWFNTSHYNSSVNPQQFEEFNTAAYRLHSTLNSALYENETHSVVNLRDTFMVQQPIHEGSFGRFFKGASKFPAHKYGRHHVVDATKYLYKSPEKLFGPDIQTVNIYRGRDHGMPPYIKLLAYCTNNEVIVKTFEDLNQVMDPEEVKLLKQHYKDVADIDLIIGLQMEYNDATSALPPTGACINAIQFKNLKEGDRFFFTHTGLPNSFSREKIEAIHNASLSRLICDNTDVKEMQANAMLTPSEDNPVVPCSSLPEIDLCLWKTE</sequence>
<dbReference type="Proteomes" id="UP000054359">
    <property type="component" value="Unassembled WGS sequence"/>
</dbReference>
<dbReference type="GO" id="GO:0006979">
    <property type="term" value="P:response to oxidative stress"/>
    <property type="evidence" value="ECO:0007669"/>
    <property type="project" value="InterPro"/>
</dbReference>
<accession>A0A087SZY5</accession>
<dbReference type="Gene3D" id="1.10.640.10">
    <property type="entry name" value="Haem peroxidase domain superfamily, animal type"/>
    <property type="match status" value="1"/>
</dbReference>
<dbReference type="OrthoDB" id="823504at2759"/>
<reference evidence="3 4" key="1">
    <citation type="submission" date="2013-11" db="EMBL/GenBank/DDBJ databases">
        <title>Genome sequencing of Stegodyphus mimosarum.</title>
        <authorList>
            <person name="Bechsgaard J."/>
        </authorList>
    </citation>
    <scope>NUCLEOTIDE SEQUENCE [LARGE SCALE GENOMIC DNA]</scope>
</reference>
<dbReference type="SUPFAM" id="SSF48113">
    <property type="entry name" value="Heme-dependent peroxidases"/>
    <property type="match status" value="1"/>
</dbReference>
<protein>
    <submittedName>
        <fullName evidence="3">Chorion peroxidase</fullName>
    </submittedName>
</protein>
<name>A0A087SZY5_STEMI</name>
<evidence type="ECO:0000256" key="2">
    <source>
        <dbReference type="PIRSR" id="PIRSR619791-2"/>
    </source>
</evidence>
<dbReference type="PROSITE" id="PS50292">
    <property type="entry name" value="PEROXIDASE_3"/>
    <property type="match status" value="1"/>
</dbReference>
<dbReference type="InterPro" id="IPR019791">
    <property type="entry name" value="Haem_peroxidase_animal"/>
</dbReference>
<dbReference type="GO" id="GO:0046872">
    <property type="term" value="F:metal ion binding"/>
    <property type="evidence" value="ECO:0007669"/>
    <property type="project" value="UniProtKB-KW"/>
</dbReference>
<keyword evidence="1 3" id="KW-0575">Peroxidase</keyword>
<dbReference type="PRINTS" id="PR00457">
    <property type="entry name" value="ANPEROXIDASE"/>
</dbReference>
<dbReference type="PANTHER" id="PTHR11475">
    <property type="entry name" value="OXIDASE/PEROXIDASE"/>
    <property type="match status" value="1"/>
</dbReference>
<keyword evidence="1 3" id="KW-0560">Oxidoreductase</keyword>
<keyword evidence="2" id="KW-0479">Metal-binding</keyword>
<dbReference type="GO" id="GO:0020037">
    <property type="term" value="F:heme binding"/>
    <property type="evidence" value="ECO:0007669"/>
    <property type="project" value="InterPro"/>
</dbReference>
<dbReference type="OMA" id="WITHDIT"/>
<evidence type="ECO:0000313" key="3">
    <source>
        <dbReference type="EMBL" id="KFM58424.1"/>
    </source>
</evidence>
<proteinExistence type="predicted"/>
<dbReference type="GO" id="GO:0004601">
    <property type="term" value="F:peroxidase activity"/>
    <property type="evidence" value="ECO:0007669"/>
    <property type="project" value="UniProtKB-KW"/>
</dbReference>
<organism evidence="3 4">
    <name type="scientific">Stegodyphus mimosarum</name>
    <name type="common">African social velvet spider</name>
    <dbReference type="NCBI Taxonomy" id="407821"/>
    <lineage>
        <taxon>Eukaryota</taxon>
        <taxon>Metazoa</taxon>
        <taxon>Ecdysozoa</taxon>
        <taxon>Arthropoda</taxon>
        <taxon>Chelicerata</taxon>
        <taxon>Arachnida</taxon>
        <taxon>Araneae</taxon>
        <taxon>Araneomorphae</taxon>
        <taxon>Entelegynae</taxon>
        <taxon>Eresoidea</taxon>
        <taxon>Eresidae</taxon>
        <taxon>Stegodyphus</taxon>
    </lineage>
</organism>
<feature type="non-terminal residue" evidence="3">
    <location>
        <position position="470"/>
    </location>
</feature>
<keyword evidence="4" id="KW-1185">Reference proteome</keyword>
<dbReference type="Pfam" id="PF03098">
    <property type="entry name" value="An_peroxidase"/>
    <property type="match status" value="1"/>
</dbReference>
<evidence type="ECO:0000313" key="4">
    <source>
        <dbReference type="Proteomes" id="UP000054359"/>
    </source>
</evidence>
<dbReference type="EMBL" id="KK112735">
    <property type="protein sequence ID" value="KFM58424.1"/>
    <property type="molecule type" value="Genomic_DNA"/>
</dbReference>
<dbReference type="InterPro" id="IPR010255">
    <property type="entry name" value="Haem_peroxidase_sf"/>
</dbReference>
<keyword evidence="2" id="KW-0408">Iron</keyword>
<dbReference type="STRING" id="407821.A0A087SZY5"/>
<evidence type="ECO:0000256" key="1">
    <source>
        <dbReference type="ARBA" id="ARBA00022559"/>
    </source>
</evidence>
<dbReference type="PANTHER" id="PTHR11475:SF134">
    <property type="entry name" value="LD42267P"/>
    <property type="match status" value="1"/>
</dbReference>
<dbReference type="InterPro" id="IPR037120">
    <property type="entry name" value="Haem_peroxidase_sf_animal"/>
</dbReference>
<dbReference type="AlphaFoldDB" id="A0A087SZY5"/>
<gene>
    <name evidence="3" type="ORF">X975_10643</name>
</gene>
<feature type="binding site" description="axial binding residue" evidence="2">
    <location>
        <position position="234"/>
    </location>
    <ligand>
        <name>heme b</name>
        <dbReference type="ChEBI" id="CHEBI:60344"/>
    </ligand>
    <ligandPart>
        <name>Fe</name>
        <dbReference type="ChEBI" id="CHEBI:18248"/>
    </ligandPart>
</feature>